<dbReference type="GO" id="GO:0009089">
    <property type="term" value="P:lysine biosynthetic process via diaminopimelate"/>
    <property type="evidence" value="ECO:0007669"/>
    <property type="project" value="TreeGrafter"/>
</dbReference>
<dbReference type="SUPFAM" id="SSF51419">
    <property type="entry name" value="PLP-binding barrel"/>
    <property type="match status" value="1"/>
</dbReference>
<dbReference type="EMBL" id="AJWJ01000048">
    <property type="protein sequence ID" value="KAF2076805.1"/>
    <property type="molecule type" value="Genomic_DNA"/>
</dbReference>
<feature type="modified residue" description="N6-(pyridoxal phosphate)lysine" evidence="3">
    <location>
        <position position="62"/>
    </location>
</feature>
<feature type="domain" description="Orn/DAP/Arg decarboxylase 2 N-terminal" evidence="4">
    <location>
        <begin position="43"/>
        <end position="287"/>
    </location>
</feature>
<dbReference type="InterPro" id="IPR009006">
    <property type="entry name" value="Ala_racemase/Decarboxylase_C"/>
</dbReference>
<dbReference type="Proteomes" id="UP000695562">
    <property type="component" value="Unassembled WGS sequence"/>
</dbReference>
<evidence type="ECO:0000256" key="1">
    <source>
        <dbReference type="ARBA" id="ARBA00001933"/>
    </source>
</evidence>
<organism evidence="5 6">
    <name type="scientific">Polysphondylium violaceum</name>
    <dbReference type="NCBI Taxonomy" id="133409"/>
    <lineage>
        <taxon>Eukaryota</taxon>
        <taxon>Amoebozoa</taxon>
        <taxon>Evosea</taxon>
        <taxon>Eumycetozoa</taxon>
        <taxon>Dictyostelia</taxon>
        <taxon>Dictyosteliales</taxon>
        <taxon>Dictyosteliaceae</taxon>
        <taxon>Polysphondylium</taxon>
    </lineage>
</organism>
<feature type="active site" description="Proton donor" evidence="3">
    <location>
        <position position="359"/>
    </location>
</feature>
<dbReference type="InterPro" id="IPR022644">
    <property type="entry name" value="De-COase2_N"/>
</dbReference>
<dbReference type="GO" id="GO:0008836">
    <property type="term" value="F:diaminopimelate decarboxylase activity"/>
    <property type="evidence" value="ECO:0007669"/>
    <property type="project" value="TreeGrafter"/>
</dbReference>
<dbReference type="Gene3D" id="2.40.37.10">
    <property type="entry name" value="Lyase, Ornithine Decarboxylase, Chain A, domain 1"/>
    <property type="match status" value="1"/>
</dbReference>
<accession>A0A8J4Q0B7</accession>
<dbReference type="PRINTS" id="PR01179">
    <property type="entry name" value="ODADCRBXLASE"/>
</dbReference>
<dbReference type="Pfam" id="PF02784">
    <property type="entry name" value="Orn_Arg_deC_N"/>
    <property type="match status" value="1"/>
</dbReference>
<dbReference type="AlphaFoldDB" id="A0A8J4Q0B7"/>
<proteinExistence type="predicted"/>
<protein>
    <recommendedName>
        <fullName evidence="4">Orn/DAP/Arg decarboxylase 2 N-terminal domain-containing protein</fullName>
    </recommendedName>
</protein>
<evidence type="ECO:0000313" key="6">
    <source>
        <dbReference type="Proteomes" id="UP000695562"/>
    </source>
</evidence>
<dbReference type="Gene3D" id="3.20.20.10">
    <property type="entry name" value="Alanine racemase"/>
    <property type="match status" value="1"/>
</dbReference>
<comment type="cofactor">
    <cofactor evidence="1 3">
        <name>pyridoxal 5'-phosphate</name>
        <dbReference type="ChEBI" id="CHEBI:597326"/>
    </cofactor>
</comment>
<evidence type="ECO:0000313" key="5">
    <source>
        <dbReference type="EMBL" id="KAF2076805.1"/>
    </source>
</evidence>
<gene>
    <name evidence="5" type="ORF">CYY_001882</name>
</gene>
<evidence type="ECO:0000256" key="2">
    <source>
        <dbReference type="ARBA" id="ARBA00022898"/>
    </source>
</evidence>
<evidence type="ECO:0000259" key="4">
    <source>
        <dbReference type="Pfam" id="PF02784"/>
    </source>
</evidence>
<dbReference type="InterPro" id="IPR002433">
    <property type="entry name" value="Orn_de-COase"/>
</dbReference>
<keyword evidence="6" id="KW-1185">Reference proteome</keyword>
<sequence length="431" mass="48517">MNPLISESVECLDWKKKAIQKSIDSGAFQNEPYLMLYNLDEFRALAKEANDNFKGLQTVAVKCNPVLNLLKEAINNGLGAEVASFGELQMAERAGFDKSKIIFDSPIKTIKELEYALNLGCIINVDNFQELEIIEKIINAFTIEKQESLSLGLRINPQVGVGKFEDLSTGVPTSKFGIAMEYKDGIVEAYKRNRWLKAVHLHVGSQGYEMEETISAIEKVMSLVEEINQQLDGQIKIFNIGGGLPINYNSETINPTFTQYGNQLKEKLPQLFDGSFLLITEFGRAYWAKCGVIVSKVEYTKTSGHRNIAIVHVGGNICIPTIYQYPVWKLRVSIFDGKGEFKSGLNDDLYQTDLAGPLCFASDLIAKQRILPLVKQSDYVMVHDCGAYLYSSYSHYNLRLAPPIYNYNSNLDQLEIIKKGETMEQKIEFFS</sequence>
<evidence type="ECO:0000256" key="3">
    <source>
        <dbReference type="PIRSR" id="PIRSR600183-50"/>
    </source>
</evidence>
<comment type="caution">
    <text evidence="5">The sequence shown here is derived from an EMBL/GenBank/DDBJ whole genome shotgun (WGS) entry which is preliminary data.</text>
</comment>
<dbReference type="InterPro" id="IPR029066">
    <property type="entry name" value="PLP-binding_barrel"/>
</dbReference>
<dbReference type="GO" id="GO:0006596">
    <property type="term" value="P:polyamine biosynthetic process"/>
    <property type="evidence" value="ECO:0007669"/>
    <property type="project" value="InterPro"/>
</dbReference>
<dbReference type="SUPFAM" id="SSF50621">
    <property type="entry name" value="Alanine racemase C-terminal domain-like"/>
    <property type="match status" value="1"/>
</dbReference>
<dbReference type="InterPro" id="IPR000183">
    <property type="entry name" value="Orn/DAP/Arg_de-COase"/>
</dbReference>
<dbReference type="OrthoDB" id="5034579at2759"/>
<dbReference type="PANTHER" id="PTHR43727">
    <property type="entry name" value="DIAMINOPIMELATE DECARBOXYLASE"/>
    <property type="match status" value="1"/>
</dbReference>
<keyword evidence="2 3" id="KW-0663">Pyridoxal phosphate</keyword>
<dbReference type="PANTHER" id="PTHR43727:SF3">
    <property type="entry name" value="GROUP IV DECARBOXYLASE"/>
    <property type="match status" value="1"/>
</dbReference>
<name>A0A8J4Q0B7_9MYCE</name>
<dbReference type="PRINTS" id="PR01182">
    <property type="entry name" value="ORNDCRBXLASE"/>
</dbReference>
<reference evidence="5" key="1">
    <citation type="submission" date="2020-01" db="EMBL/GenBank/DDBJ databases">
        <title>Development of genomics and gene disruption for Polysphondylium violaceum indicates a role for the polyketide synthase stlB in stalk morphogenesis.</title>
        <authorList>
            <person name="Narita B."/>
            <person name="Kawabe Y."/>
            <person name="Kin K."/>
            <person name="Saito T."/>
            <person name="Gibbs R."/>
            <person name="Kuspa A."/>
            <person name="Muzny D."/>
            <person name="Queller D."/>
            <person name="Richards S."/>
            <person name="Strassman J."/>
            <person name="Sucgang R."/>
            <person name="Worley K."/>
            <person name="Schaap P."/>
        </authorList>
    </citation>
    <scope>NUCLEOTIDE SEQUENCE</scope>
    <source>
        <strain evidence="5">QSvi11</strain>
    </source>
</reference>
<dbReference type="FunFam" id="3.20.20.10:FF:000008">
    <property type="entry name" value="Ornithine decarboxylase"/>
    <property type="match status" value="1"/>
</dbReference>